<organism evidence="1 2">
    <name type="scientific">Vararia minispora EC-137</name>
    <dbReference type="NCBI Taxonomy" id="1314806"/>
    <lineage>
        <taxon>Eukaryota</taxon>
        <taxon>Fungi</taxon>
        <taxon>Dikarya</taxon>
        <taxon>Basidiomycota</taxon>
        <taxon>Agaricomycotina</taxon>
        <taxon>Agaricomycetes</taxon>
        <taxon>Russulales</taxon>
        <taxon>Lachnocladiaceae</taxon>
        <taxon>Vararia</taxon>
    </lineage>
</organism>
<protein>
    <submittedName>
        <fullName evidence="1">Ribosomal protein S5 domain 2-type protein</fullName>
    </submittedName>
</protein>
<sequence length="339" mass="36769">MATVSLSKAEVAYIKTSLEATPPLRSDGRGLYDYRTIALETGVAPLANGSAHLKFGQASEQATEGTEVIAAARLEVEDVESGEGVNGGRISCTVSCSPSAYPHSSAAAIEDIQHDYTALLHEVISHPSLRPSNLSILRDLKSWLLNLDILVLSDAGNIYDALFVAAQAALWDTKVPRTRTVEYSAATSKARVALGGSGDMDVDSVEQSGFNVRDVKTAADFELEDYWDEGEPLRGGDAWPVCVTLNLYPPLYYLDATSTEEVATPSRLLVMYSFPADQPPRLQGMRLLGPSEIGLPLIKTLTQTAQTYATDLSCALRAKLKDEDLRRTEKARQRFASVR</sequence>
<evidence type="ECO:0000313" key="2">
    <source>
        <dbReference type="Proteomes" id="UP000814128"/>
    </source>
</evidence>
<reference evidence="1" key="1">
    <citation type="submission" date="2021-02" db="EMBL/GenBank/DDBJ databases">
        <authorList>
            <consortium name="DOE Joint Genome Institute"/>
            <person name="Ahrendt S."/>
            <person name="Looney B.P."/>
            <person name="Miyauchi S."/>
            <person name="Morin E."/>
            <person name="Drula E."/>
            <person name="Courty P.E."/>
            <person name="Chicoki N."/>
            <person name="Fauchery L."/>
            <person name="Kohler A."/>
            <person name="Kuo A."/>
            <person name="Labutti K."/>
            <person name="Pangilinan J."/>
            <person name="Lipzen A."/>
            <person name="Riley R."/>
            <person name="Andreopoulos W."/>
            <person name="He G."/>
            <person name="Johnson J."/>
            <person name="Barry K.W."/>
            <person name="Grigoriev I.V."/>
            <person name="Nagy L."/>
            <person name="Hibbett D."/>
            <person name="Henrissat B."/>
            <person name="Matheny P.B."/>
            <person name="Labbe J."/>
            <person name="Martin F."/>
        </authorList>
    </citation>
    <scope>NUCLEOTIDE SEQUENCE</scope>
    <source>
        <strain evidence="1">EC-137</strain>
    </source>
</reference>
<dbReference type="Proteomes" id="UP000814128">
    <property type="component" value="Unassembled WGS sequence"/>
</dbReference>
<comment type="caution">
    <text evidence="1">The sequence shown here is derived from an EMBL/GenBank/DDBJ whole genome shotgun (WGS) entry which is preliminary data.</text>
</comment>
<accession>A0ACB8QTG2</accession>
<keyword evidence="2" id="KW-1185">Reference proteome</keyword>
<proteinExistence type="predicted"/>
<keyword evidence="1" id="KW-0689">Ribosomal protein</keyword>
<keyword evidence="1" id="KW-0687">Ribonucleoprotein</keyword>
<evidence type="ECO:0000313" key="1">
    <source>
        <dbReference type="EMBL" id="KAI0034845.1"/>
    </source>
</evidence>
<gene>
    <name evidence="1" type="ORF">K488DRAFT_44587</name>
</gene>
<name>A0ACB8QTG2_9AGAM</name>
<reference evidence="1" key="2">
    <citation type="journal article" date="2022" name="New Phytol.">
        <title>Evolutionary transition to the ectomycorrhizal habit in the genomes of a hyperdiverse lineage of mushroom-forming fungi.</title>
        <authorList>
            <person name="Looney B."/>
            <person name="Miyauchi S."/>
            <person name="Morin E."/>
            <person name="Drula E."/>
            <person name="Courty P.E."/>
            <person name="Kohler A."/>
            <person name="Kuo A."/>
            <person name="LaButti K."/>
            <person name="Pangilinan J."/>
            <person name="Lipzen A."/>
            <person name="Riley R."/>
            <person name="Andreopoulos W."/>
            <person name="He G."/>
            <person name="Johnson J."/>
            <person name="Nolan M."/>
            <person name="Tritt A."/>
            <person name="Barry K.W."/>
            <person name="Grigoriev I.V."/>
            <person name="Nagy L.G."/>
            <person name="Hibbett D."/>
            <person name="Henrissat B."/>
            <person name="Matheny P.B."/>
            <person name="Labbe J."/>
            <person name="Martin F.M."/>
        </authorList>
    </citation>
    <scope>NUCLEOTIDE SEQUENCE</scope>
    <source>
        <strain evidence="1">EC-137</strain>
    </source>
</reference>
<dbReference type="EMBL" id="MU273493">
    <property type="protein sequence ID" value="KAI0034845.1"/>
    <property type="molecule type" value="Genomic_DNA"/>
</dbReference>